<dbReference type="InterPro" id="IPR001383">
    <property type="entry name" value="Ribosomal_bL28_bact-type"/>
</dbReference>
<dbReference type="OrthoDB" id="9805609at2"/>
<protein>
    <recommendedName>
        <fullName evidence="4 5">Large ribosomal subunit protein bL28</fullName>
    </recommendedName>
</protein>
<dbReference type="GO" id="GO:0003735">
    <property type="term" value="F:structural constituent of ribosome"/>
    <property type="evidence" value="ECO:0007669"/>
    <property type="project" value="InterPro"/>
</dbReference>
<feature type="region of interest" description="Disordered" evidence="6">
    <location>
        <begin position="1"/>
        <end position="24"/>
    </location>
</feature>
<keyword evidence="8" id="KW-1185">Reference proteome</keyword>
<evidence type="ECO:0000256" key="5">
    <source>
        <dbReference type="HAMAP-Rule" id="MF_00373"/>
    </source>
</evidence>
<dbReference type="InterPro" id="IPR026569">
    <property type="entry name" value="Ribosomal_bL28"/>
</dbReference>
<organism evidence="7 8">
    <name type="scientific">Leptospira idonii</name>
    <dbReference type="NCBI Taxonomy" id="1193500"/>
    <lineage>
        <taxon>Bacteria</taxon>
        <taxon>Pseudomonadati</taxon>
        <taxon>Spirochaetota</taxon>
        <taxon>Spirochaetia</taxon>
        <taxon>Leptospirales</taxon>
        <taxon>Leptospiraceae</taxon>
        <taxon>Leptospira</taxon>
    </lineage>
</organism>
<dbReference type="SUPFAM" id="SSF143800">
    <property type="entry name" value="L28p-like"/>
    <property type="match status" value="1"/>
</dbReference>
<keyword evidence="3 5" id="KW-0687">Ribonucleoprotein</keyword>
<dbReference type="GO" id="GO:1990904">
    <property type="term" value="C:ribonucleoprotein complex"/>
    <property type="evidence" value="ECO:0007669"/>
    <property type="project" value="UniProtKB-KW"/>
</dbReference>
<dbReference type="RefSeq" id="WP_135759660.1">
    <property type="nucleotide sequence ID" value="NZ_RQHW01000018.1"/>
</dbReference>
<dbReference type="InterPro" id="IPR034704">
    <property type="entry name" value="Ribosomal_bL28/bL31-like_sf"/>
</dbReference>
<evidence type="ECO:0000313" key="7">
    <source>
        <dbReference type="EMBL" id="TGN19941.1"/>
    </source>
</evidence>
<evidence type="ECO:0000256" key="6">
    <source>
        <dbReference type="SAM" id="MobiDB-lite"/>
    </source>
</evidence>
<sequence length="102" mass="11225">MARRCVVTGKGTAAGNNVSHSHKKNRRIWKVNVVTKKVFLEDENRWVRVKISTRALRTLRKKGLKVAIQDHGGDIQAIAPKKYVGVKSVATASPAPQANPSK</sequence>
<dbReference type="Pfam" id="PF00830">
    <property type="entry name" value="Ribosomal_L28"/>
    <property type="match status" value="1"/>
</dbReference>
<accession>A0A4R9M1W3</accession>
<dbReference type="PANTHER" id="PTHR13528:SF2">
    <property type="entry name" value="LARGE RIBOSOMAL SUBUNIT PROTEIN BL28M"/>
    <property type="match status" value="1"/>
</dbReference>
<dbReference type="AlphaFoldDB" id="A0A4R9M1W3"/>
<comment type="similarity">
    <text evidence="1 5">Belongs to the bacterial ribosomal protein bL28 family.</text>
</comment>
<gene>
    <name evidence="5" type="primary">rpmB</name>
    <name evidence="7" type="ORF">EHS15_06065</name>
</gene>
<proteinExistence type="inferred from homology"/>
<name>A0A4R9M1W3_9LEPT</name>
<dbReference type="Gene3D" id="2.30.170.40">
    <property type="entry name" value="Ribosomal protein L28/L24"/>
    <property type="match status" value="1"/>
</dbReference>
<reference evidence="7" key="1">
    <citation type="journal article" date="2019" name="PLoS Negl. Trop. Dis.">
        <title>Revisiting the worldwide diversity of Leptospira species in the environment.</title>
        <authorList>
            <person name="Vincent A.T."/>
            <person name="Schiettekatte O."/>
            <person name="Bourhy P."/>
            <person name="Veyrier F.J."/>
            <person name="Picardeau M."/>
        </authorList>
    </citation>
    <scope>NUCLEOTIDE SEQUENCE [LARGE SCALE GENOMIC DNA]</scope>
    <source>
        <strain evidence="7">201300427</strain>
    </source>
</reference>
<dbReference type="PANTHER" id="PTHR13528">
    <property type="entry name" value="39S RIBOSOMAL PROTEIN L28, MITOCHONDRIAL"/>
    <property type="match status" value="1"/>
</dbReference>
<evidence type="ECO:0000256" key="4">
    <source>
        <dbReference type="ARBA" id="ARBA00035174"/>
    </source>
</evidence>
<dbReference type="Proteomes" id="UP000298058">
    <property type="component" value="Unassembled WGS sequence"/>
</dbReference>
<keyword evidence="2 5" id="KW-0689">Ribosomal protein</keyword>
<evidence type="ECO:0000256" key="3">
    <source>
        <dbReference type="ARBA" id="ARBA00023274"/>
    </source>
</evidence>
<dbReference type="NCBIfam" id="TIGR00009">
    <property type="entry name" value="L28"/>
    <property type="match status" value="1"/>
</dbReference>
<dbReference type="HAMAP" id="MF_00373">
    <property type="entry name" value="Ribosomal_bL28"/>
    <property type="match status" value="1"/>
</dbReference>
<dbReference type="InterPro" id="IPR037147">
    <property type="entry name" value="Ribosomal_bL28_sf"/>
</dbReference>
<comment type="caution">
    <text evidence="7">The sequence shown here is derived from an EMBL/GenBank/DDBJ whole genome shotgun (WGS) entry which is preliminary data.</text>
</comment>
<evidence type="ECO:0000256" key="2">
    <source>
        <dbReference type="ARBA" id="ARBA00022980"/>
    </source>
</evidence>
<evidence type="ECO:0000313" key="8">
    <source>
        <dbReference type="Proteomes" id="UP000298058"/>
    </source>
</evidence>
<dbReference type="GO" id="GO:0006412">
    <property type="term" value="P:translation"/>
    <property type="evidence" value="ECO:0007669"/>
    <property type="project" value="UniProtKB-UniRule"/>
</dbReference>
<evidence type="ECO:0000256" key="1">
    <source>
        <dbReference type="ARBA" id="ARBA00008760"/>
    </source>
</evidence>
<dbReference type="GO" id="GO:0005840">
    <property type="term" value="C:ribosome"/>
    <property type="evidence" value="ECO:0007669"/>
    <property type="project" value="UniProtKB-KW"/>
</dbReference>
<dbReference type="EMBL" id="RQHW01000018">
    <property type="protein sequence ID" value="TGN19941.1"/>
    <property type="molecule type" value="Genomic_DNA"/>
</dbReference>